<dbReference type="EMBL" id="JBFNQN010000020">
    <property type="protein sequence ID" value="MEW9267656.1"/>
    <property type="molecule type" value="Genomic_DNA"/>
</dbReference>
<reference evidence="1 2" key="1">
    <citation type="submission" date="2024-07" db="EMBL/GenBank/DDBJ databases">
        <authorList>
            <person name="Thanompreechachai J."/>
            <person name="Duangmal K."/>
        </authorList>
    </citation>
    <scope>NUCLEOTIDE SEQUENCE [LARGE SCALE GENOMIC DNA]</scope>
    <source>
        <strain evidence="1 2">KCTC 19886</strain>
    </source>
</reference>
<gene>
    <name evidence="1" type="ORF">AB1207_23185</name>
</gene>
<organism evidence="1 2">
    <name type="scientific">Kineococcus endophyticus</name>
    <dbReference type="NCBI Taxonomy" id="1181883"/>
    <lineage>
        <taxon>Bacteria</taxon>
        <taxon>Bacillati</taxon>
        <taxon>Actinomycetota</taxon>
        <taxon>Actinomycetes</taxon>
        <taxon>Kineosporiales</taxon>
        <taxon>Kineosporiaceae</taxon>
        <taxon>Kineococcus</taxon>
    </lineage>
</organism>
<sequence length="120" mass="13870">MIEAGTRRRNQPAPPHVVCEALLHPDRDPCRPWLDLLHDEVRPEVLHVVEPHLVLWSSLWVRRPDAQVRFDLPHDAGHAGTDLRWTLLVDGELPEPPLLGHLRKRLNQLVNANLRYTFGQ</sequence>
<evidence type="ECO:0000313" key="1">
    <source>
        <dbReference type="EMBL" id="MEW9267656.1"/>
    </source>
</evidence>
<evidence type="ECO:0008006" key="3">
    <source>
        <dbReference type="Google" id="ProtNLM"/>
    </source>
</evidence>
<name>A0ABV3PDC8_9ACTN</name>
<protein>
    <recommendedName>
        <fullName evidence="3">Polyketide cyclase/dehydrase/lipid transport protein</fullName>
    </recommendedName>
</protein>
<proteinExistence type="predicted"/>
<keyword evidence="2" id="KW-1185">Reference proteome</keyword>
<accession>A0ABV3PDC8</accession>
<dbReference type="RefSeq" id="WP_367641078.1">
    <property type="nucleotide sequence ID" value="NZ_JBFNQN010000020.1"/>
</dbReference>
<dbReference type="Proteomes" id="UP001555826">
    <property type="component" value="Unassembled WGS sequence"/>
</dbReference>
<comment type="caution">
    <text evidence="1">The sequence shown here is derived from an EMBL/GenBank/DDBJ whole genome shotgun (WGS) entry which is preliminary data.</text>
</comment>
<evidence type="ECO:0000313" key="2">
    <source>
        <dbReference type="Proteomes" id="UP001555826"/>
    </source>
</evidence>